<evidence type="ECO:0000256" key="2">
    <source>
        <dbReference type="SAM" id="Phobius"/>
    </source>
</evidence>
<comment type="caution">
    <text evidence="4">The sequence shown here is derived from an EMBL/GenBank/DDBJ whole genome shotgun (WGS) entry which is preliminary data.</text>
</comment>
<reference evidence="5" key="1">
    <citation type="journal article" date="2019" name="Int. J. Syst. Evol. Microbiol.">
        <title>The Global Catalogue of Microorganisms (GCM) 10K type strain sequencing project: providing services to taxonomists for standard genome sequencing and annotation.</title>
        <authorList>
            <consortium name="The Broad Institute Genomics Platform"/>
            <consortium name="The Broad Institute Genome Sequencing Center for Infectious Disease"/>
            <person name="Wu L."/>
            <person name="Ma J."/>
        </authorList>
    </citation>
    <scope>NUCLEOTIDE SEQUENCE [LARGE SCALE GENOMIC DNA]</scope>
    <source>
        <strain evidence="5">JCM 16546</strain>
    </source>
</reference>
<dbReference type="PANTHER" id="PTHR34351">
    <property type="entry name" value="SLR1927 PROTEIN-RELATED"/>
    <property type="match status" value="1"/>
</dbReference>
<accession>A0ABP7BFF9</accession>
<protein>
    <submittedName>
        <fullName evidence="4">DUF58 domain-containing protein</fullName>
    </submittedName>
</protein>
<dbReference type="EMBL" id="BAAAYV010000006">
    <property type="protein sequence ID" value="GAA3657024.1"/>
    <property type="molecule type" value="Genomic_DNA"/>
</dbReference>
<dbReference type="PANTHER" id="PTHR34351:SF1">
    <property type="entry name" value="SLR1927 PROTEIN"/>
    <property type="match status" value="1"/>
</dbReference>
<feature type="transmembrane region" description="Helical" evidence="2">
    <location>
        <begin position="22"/>
        <end position="41"/>
    </location>
</feature>
<dbReference type="RefSeq" id="WP_221858561.1">
    <property type="nucleotide sequence ID" value="NZ_BAAAYV010000006.1"/>
</dbReference>
<feature type="region of interest" description="Disordered" evidence="1">
    <location>
        <begin position="194"/>
        <end position="222"/>
    </location>
</feature>
<sequence length="425" mass="43634">MAGPSRLSSRGSATAALGGSPVTLRGLAATALGVALLVAANALGRIELVVFGLTLLVLVAAAWASLRLAGRVTDVDRSLSTDVASVGGVSHVRARLVLSTRPVPGGTWSDALPDALRAVATEASPDGAVGELPPGGGGTLEVSYAVVGMRRGRHSLGRLETVAIDPFGLARRRTVAGDRTAVTIVPAVVPLRALPGAPGATGGSQSTTDRHGQGADNLIPRPYAPGDSMRRIHWRASAHHGSFMVREEERETTPQAIVVFDRGAERWGEGVLRGEDPGFEAAVTLCASAAWSLARDGYSVQVIDSAGAPISTVRSHDDVQDMLVAFASVGARGEDALASLSAHIGNWASAPVVVVAGRVSPEDVAALAPVAAQASRAVLLSADPLDDALDRASRAGWHAARLQADVESSWLNATRPQEASAHAGR</sequence>
<dbReference type="Proteomes" id="UP001410795">
    <property type="component" value="Unassembled WGS sequence"/>
</dbReference>
<proteinExistence type="predicted"/>
<organism evidence="4 5">
    <name type="scientific">Microbacterium marinilacus</name>
    <dbReference type="NCBI Taxonomy" id="415209"/>
    <lineage>
        <taxon>Bacteria</taxon>
        <taxon>Bacillati</taxon>
        <taxon>Actinomycetota</taxon>
        <taxon>Actinomycetes</taxon>
        <taxon>Micrococcales</taxon>
        <taxon>Microbacteriaceae</taxon>
        <taxon>Microbacterium</taxon>
    </lineage>
</organism>
<keyword evidence="2" id="KW-0812">Transmembrane</keyword>
<keyword evidence="5" id="KW-1185">Reference proteome</keyword>
<keyword evidence="2" id="KW-0472">Membrane</keyword>
<name>A0ABP7BFF9_9MICO</name>
<feature type="transmembrane region" description="Helical" evidence="2">
    <location>
        <begin position="48"/>
        <end position="66"/>
    </location>
</feature>
<evidence type="ECO:0000313" key="4">
    <source>
        <dbReference type="EMBL" id="GAA3657024.1"/>
    </source>
</evidence>
<evidence type="ECO:0000259" key="3">
    <source>
        <dbReference type="Pfam" id="PF01882"/>
    </source>
</evidence>
<gene>
    <name evidence="4" type="ORF">GCM10022202_16620</name>
</gene>
<keyword evidence="2" id="KW-1133">Transmembrane helix</keyword>
<feature type="domain" description="DUF58" evidence="3">
    <location>
        <begin position="221"/>
        <end position="328"/>
    </location>
</feature>
<dbReference type="Pfam" id="PF01882">
    <property type="entry name" value="DUF58"/>
    <property type="match status" value="1"/>
</dbReference>
<evidence type="ECO:0000256" key="1">
    <source>
        <dbReference type="SAM" id="MobiDB-lite"/>
    </source>
</evidence>
<evidence type="ECO:0000313" key="5">
    <source>
        <dbReference type="Proteomes" id="UP001410795"/>
    </source>
</evidence>
<dbReference type="InterPro" id="IPR002881">
    <property type="entry name" value="DUF58"/>
</dbReference>